<dbReference type="InterPro" id="IPR002099">
    <property type="entry name" value="MutL/Mlh/PMS"/>
</dbReference>
<sequence length="630" mass="70106">MSAVKPLNPEVARKIAAGEVIDRPNAIIRELMDNAVDSKADRISVEISQGGIERIRVIDNGCGMTREDLENCARPHATSKISTETDLMNLTTLGFRGEALSSMAAVSRLEIISGGYKMQASITKDHIITPAPSAAGTIVQTSGLFENFPARRHFLKRPASEALMCRSTFLEKALPRPDIAFSFTSDGEEKFNFPSGQSLSQRFVQAMELFESENLFYEEHAGAPDGSWKFTIILGDPAVCRSSRKDIYIYVNGRRIQEYSLIQAIEYGATGYFPNGTHPVACLFATVDPSLVDFNIHPAKREARFKDIAPLHHGVSTTVKNFYRHYTVKSMYSQAESETPQNLSLKFSEPEQQSEESEEKKDSAFPSATPSTSGYNSNSPYTRLPYSITSPGTSTKHSYTASRTDTRSSFFEKKSTASSYARELAEELNSTYENSITAKKNWLPSKTDEDDGFHFTGSALGTFLIAEKNNTLYIIDQHAAHERILYNQILEDASQKQELLVPYVIKTSGPQDDNYLEEIKESLCEAGFTVKRTGESEWQFTTVPLRWKGTEKDLENDLLAKRINPRDILNATAASTACRQAVMDGTVLDEETAADLAKKALQLPDPHCPHGRPVFTTITRNQLFALVKRT</sequence>
<dbReference type="InterPro" id="IPR036890">
    <property type="entry name" value="HATPase_C_sf"/>
</dbReference>
<evidence type="ECO:0000256" key="1">
    <source>
        <dbReference type="ARBA" id="ARBA00006082"/>
    </source>
</evidence>
<dbReference type="SUPFAM" id="SSF55874">
    <property type="entry name" value="ATPase domain of HSP90 chaperone/DNA topoisomerase II/histidine kinase"/>
    <property type="match status" value="1"/>
</dbReference>
<protein>
    <recommendedName>
        <fullName evidence="2 5">DNA mismatch repair protein MutL</fullName>
    </recommendedName>
</protein>
<reference evidence="10 12" key="1">
    <citation type="submission" date="2018-08" db="EMBL/GenBank/DDBJ databases">
        <title>The first complete genome of Treponema rectale (CHPAT), a commensal spirochete of the bovine rectum.</title>
        <authorList>
            <person name="Staton G.J."/>
            <person name="Clegg S.R."/>
            <person name="Carter S.D."/>
            <person name="Radford A.D."/>
            <person name="Darby A."/>
            <person name="Hall N."/>
            <person name="Birtles R.J."/>
            <person name="Evans N.J."/>
        </authorList>
    </citation>
    <scope>NUCLEOTIDE SEQUENCE [LARGE SCALE GENOMIC DNA]</scope>
    <source>
        <strain evidence="10 12">CHPA</strain>
    </source>
</reference>
<dbReference type="EMBL" id="CP031517">
    <property type="protein sequence ID" value="QOS40167.1"/>
    <property type="molecule type" value="Genomic_DNA"/>
</dbReference>
<feature type="domain" description="DNA mismatch repair protein S5" evidence="8">
    <location>
        <begin position="206"/>
        <end position="324"/>
    </location>
</feature>
<reference evidence="9 11" key="2">
    <citation type="submission" date="2020-08" db="EMBL/GenBank/DDBJ databases">
        <title>Genomic Encyclopedia of Type Strains, Phase IV (KMG-IV): sequencing the most valuable type-strain genomes for metagenomic binning, comparative biology and taxonomic classification.</title>
        <authorList>
            <person name="Goeker M."/>
        </authorList>
    </citation>
    <scope>NUCLEOTIDE SEQUENCE [LARGE SCALE GENOMIC DNA]</scope>
    <source>
        <strain evidence="9 11">DSM 103679</strain>
    </source>
</reference>
<name>A0A840SEZ1_9SPIR</name>
<dbReference type="InterPro" id="IPR014762">
    <property type="entry name" value="DNA_mismatch_repair_CS"/>
</dbReference>
<dbReference type="InterPro" id="IPR042120">
    <property type="entry name" value="MutL_C_dimsub"/>
</dbReference>
<dbReference type="CDD" id="cd16926">
    <property type="entry name" value="HATPase_MutL-MLH-PMS-like"/>
    <property type="match status" value="1"/>
</dbReference>
<dbReference type="EMBL" id="JACHFR010000001">
    <property type="protein sequence ID" value="MBB5218123.1"/>
    <property type="molecule type" value="Genomic_DNA"/>
</dbReference>
<dbReference type="RefSeq" id="WP_184651554.1">
    <property type="nucleotide sequence ID" value="NZ_JACHFR010000001.1"/>
</dbReference>
<keyword evidence="4 5" id="KW-0234">DNA repair</keyword>
<feature type="domain" description="MutL C-terminal dimerisation" evidence="7">
    <location>
        <begin position="455"/>
        <end position="588"/>
    </location>
</feature>
<keyword evidence="10" id="KW-0255">Endonuclease</keyword>
<dbReference type="InterPro" id="IPR014790">
    <property type="entry name" value="MutL_C"/>
</dbReference>
<dbReference type="Pfam" id="PF13589">
    <property type="entry name" value="HATPase_c_3"/>
    <property type="match status" value="1"/>
</dbReference>
<evidence type="ECO:0000313" key="9">
    <source>
        <dbReference type="EMBL" id="MBB5218123.1"/>
    </source>
</evidence>
<dbReference type="Gene3D" id="3.30.1540.20">
    <property type="entry name" value="MutL, C-terminal domain, dimerisation subdomain"/>
    <property type="match status" value="1"/>
</dbReference>
<evidence type="ECO:0000313" key="12">
    <source>
        <dbReference type="Proteomes" id="UP000593591"/>
    </source>
</evidence>
<dbReference type="InterPro" id="IPR042121">
    <property type="entry name" value="MutL_C_regsub"/>
</dbReference>
<evidence type="ECO:0000313" key="10">
    <source>
        <dbReference type="EMBL" id="QOS40167.1"/>
    </source>
</evidence>
<dbReference type="Gene3D" id="3.30.230.10">
    <property type="match status" value="1"/>
</dbReference>
<dbReference type="GO" id="GO:0016887">
    <property type="term" value="F:ATP hydrolysis activity"/>
    <property type="evidence" value="ECO:0007669"/>
    <property type="project" value="InterPro"/>
</dbReference>
<evidence type="ECO:0000256" key="5">
    <source>
        <dbReference type="HAMAP-Rule" id="MF_00149"/>
    </source>
</evidence>
<evidence type="ECO:0000259" key="8">
    <source>
        <dbReference type="SMART" id="SM01340"/>
    </source>
</evidence>
<dbReference type="InterPro" id="IPR014721">
    <property type="entry name" value="Ribsml_uS5_D2-typ_fold_subgr"/>
</dbReference>
<dbReference type="Pfam" id="PF08676">
    <property type="entry name" value="MutL_C"/>
    <property type="match status" value="1"/>
</dbReference>
<dbReference type="PROSITE" id="PS00058">
    <property type="entry name" value="DNA_MISMATCH_REPAIR_1"/>
    <property type="match status" value="1"/>
</dbReference>
<evidence type="ECO:0000256" key="4">
    <source>
        <dbReference type="ARBA" id="ARBA00023204"/>
    </source>
</evidence>
<dbReference type="HAMAP" id="MF_00149">
    <property type="entry name" value="DNA_mis_repair"/>
    <property type="match status" value="1"/>
</dbReference>
<dbReference type="SMART" id="SM01340">
    <property type="entry name" value="DNA_mis_repair"/>
    <property type="match status" value="1"/>
</dbReference>
<dbReference type="InterPro" id="IPR020568">
    <property type="entry name" value="Ribosomal_Su5_D2-typ_SF"/>
</dbReference>
<keyword evidence="10" id="KW-0540">Nuclease</keyword>
<dbReference type="KEGG" id="trc:DYE49_06750"/>
<dbReference type="GO" id="GO:0030983">
    <property type="term" value="F:mismatched DNA binding"/>
    <property type="evidence" value="ECO:0007669"/>
    <property type="project" value="InterPro"/>
</dbReference>
<dbReference type="SUPFAM" id="SSF118116">
    <property type="entry name" value="DNA mismatch repair protein MutL"/>
    <property type="match status" value="1"/>
</dbReference>
<dbReference type="SUPFAM" id="SSF54211">
    <property type="entry name" value="Ribosomal protein S5 domain 2-like"/>
    <property type="match status" value="1"/>
</dbReference>
<dbReference type="CDD" id="cd00782">
    <property type="entry name" value="MutL_Trans"/>
    <property type="match status" value="1"/>
</dbReference>
<dbReference type="Gene3D" id="3.30.1370.100">
    <property type="entry name" value="MutL, C-terminal domain, regulatory subdomain"/>
    <property type="match status" value="1"/>
</dbReference>
<organism evidence="9 11">
    <name type="scientific">Treponema rectale</name>
    <dbReference type="NCBI Taxonomy" id="744512"/>
    <lineage>
        <taxon>Bacteria</taxon>
        <taxon>Pseudomonadati</taxon>
        <taxon>Spirochaetota</taxon>
        <taxon>Spirochaetia</taxon>
        <taxon>Spirochaetales</taxon>
        <taxon>Treponemataceae</taxon>
        <taxon>Treponema</taxon>
    </lineage>
</organism>
<evidence type="ECO:0000259" key="7">
    <source>
        <dbReference type="SMART" id="SM00853"/>
    </source>
</evidence>
<dbReference type="NCBIfam" id="TIGR00585">
    <property type="entry name" value="mutl"/>
    <property type="match status" value="1"/>
</dbReference>
<comment type="similarity">
    <text evidence="1 5">Belongs to the DNA mismatch repair MutL/HexB family.</text>
</comment>
<dbReference type="GO" id="GO:0004519">
    <property type="term" value="F:endonuclease activity"/>
    <property type="evidence" value="ECO:0007669"/>
    <property type="project" value="UniProtKB-KW"/>
</dbReference>
<dbReference type="FunFam" id="3.30.565.10:FF:000003">
    <property type="entry name" value="DNA mismatch repair endonuclease MutL"/>
    <property type="match status" value="1"/>
</dbReference>
<keyword evidence="11" id="KW-1185">Reference proteome</keyword>
<dbReference type="PANTHER" id="PTHR10073:SF12">
    <property type="entry name" value="DNA MISMATCH REPAIR PROTEIN MLH1"/>
    <property type="match status" value="1"/>
</dbReference>
<evidence type="ECO:0000256" key="6">
    <source>
        <dbReference type="SAM" id="MobiDB-lite"/>
    </source>
</evidence>
<evidence type="ECO:0000313" key="11">
    <source>
        <dbReference type="Proteomes" id="UP000578697"/>
    </source>
</evidence>
<accession>A0A840SEZ1</accession>
<feature type="region of interest" description="Disordered" evidence="6">
    <location>
        <begin position="337"/>
        <end position="405"/>
    </location>
</feature>
<gene>
    <name evidence="5 10" type="primary">mutL</name>
    <name evidence="10" type="ORF">DYE49_06750</name>
    <name evidence="9" type="ORF">HNP77_000467</name>
</gene>
<evidence type="ECO:0000256" key="2">
    <source>
        <dbReference type="ARBA" id="ARBA00021975"/>
    </source>
</evidence>
<dbReference type="GO" id="GO:0032300">
    <property type="term" value="C:mismatch repair complex"/>
    <property type="evidence" value="ECO:0007669"/>
    <property type="project" value="InterPro"/>
</dbReference>
<dbReference type="Pfam" id="PF01119">
    <property type="entry name" value="DNA_mis_repair"/>
    <property type="match status" value="1"/>
</dbReference>
<dbReference type="InterPro" id="IPR013507">
    <property type="entry name" value="DNA_mismatch_S5_2-like"/>
</dbReference>
<dbReference type="SMART" id="SM00853">
    <property type="entry name" value="MutL_C"/>
    <property type="match status" value="1"/>
</dbReference>
<evidence type="ECO:0000256" key="3">
    <source>
        <dbReference type="ARBA" id="ARBA00022763"/>
    </source>
</evidence>
<dbReference type="Proteomes" id="UP000593591">
    <property type="component" value="Chromosome"/>
</dbReference>
<dbReference type="Gene3D" id="3.30.565.10">
    <property type="entry name" value="Histidine kinase-like ATPase, C-terminal domain"/>
    <property type="match status" value="1"/>
</dbReference>
<dbReference type="InterPro" id="IPR020667">
    <property type="entry name" value="DNA_mismatch_repair_MutL"/>
</dbReference>
<keyword evidence="10" id="KW-0378">Hydrolase</keyword>
<proteinExistence type="inferred from homology"/>
<dbReference type="GO" id="GO:0005524">
    <property type="term" value="F:ATP binding"/>
    <property type="evidence" value="ECO:0007669"/>
    <property type="project" value="InterPro"/>
</dbReference>
<dbReference type="InterPro" id="IPR037198">
    <property type="entry name" value="MutL_C_sf"/>
</dbReference>
<feature type="compositionally biased region" description="Polar residues" evidence="6">
    <location>
        <begin position="366"/>
        <end position="403"/>
    </location>
</feature>
<dbReference type="GO" id="GO:0006298">
    <property type="term" value="P:mismatch repair"/>
    <property type="evidence" value="ECO:0007669"/>
    <property type="project" value="UniProtKB-UniRule"/>
</dbReference>
<dbReference type="GO" id="GO:0140664">
    <property type="term" value="F:ATP-dependent DNA damage sensor activity"/>
    <property type="evidence" value="ECO:0007669"/>
    <property type="project" value="InterPro"/>
</dbReference>
<dbReference type="AlphaFoldDB" id="A0A840SEZ1"/>
<comment type="function">
    <text evidence="5">This protein is involved in the repair of mismatches in DNA. It is required for dam-dependent methyl-directed DNA mismatch repair. May act as a 'molecular matchmaker', a protein that promotes the formation of a stable complex between two or more DNA-binding proteins in an ATP-dependent manner without itself being part of a final effector complex.</text>
</comment>
<dbReference type="Proteomes" id="UP000578697">
    <property type="component" value="Unassembled WGS sequence"/>
</dbReference>
<dbReference type="InterPro" id="IPR038973">
    <property type="entry name" value="MutL/Mlh/Pms-like"/>
</dbReference>
<dbReference type="PANTHER" id="PTHR10073">
    <property type="entry name" value="DNA MISMATCH REPAIR PROTEIN MLH, PMS, MUTL"/>
    <property type="match status" value="1"/>
</dbReference>
<keyword evidence="3 5" id="KW-0227">DNA damage</keyword>